<organism evidence="2 3">
    <name type="scientific">Methylobacterium organophilum</name>
    <dbReference type="NCBI Taxonomy" id="410"/>
    <lineage>
        <taxon>Bacteria</taxon>
        <taxon>Pseudomonadati</taxon>
        <taxon>Pseudomonadota</taxon>
        <taxon>Alphaproteobacteria</taxon>
        <taxon>Hyphomicrobiales</taxon>
        <taxon>Methylobacteriaceae</taxon>
        <taxon>Methylobacterium</taxon>
    </lineage>
</organism>
<accession>A0ABQ4T520</accession>
<evidence type="ECO:0000259" key="1">
    <source>
        <dbReference type="SMART" id="SM00421"/>
    </source>
</evidence>
<dbReference type="InterPro" id="IPR000792">
    <property type="entry name" value="Tscrpt_reg_LuxR_C"/>
</dbReference>
<sequence>MMADVAGGVGTVFVASDLHNLRSLNSASLDGFMREFAEGGWADINQRTGRLLSKQHPGFLLEEDVYTPREIEEDIFIRDFLRPRGLGWATGTAFPISTGDTLVFSIERRFADGPVPRSAVEVLDLLRPHLGRAAMLSARLQLRLVQAAVEALALVGLPSAILSHENRIQAANEQLQLMIPRVVRDGRQRVGLSHPDADEVLERALAAGGARVARSIPIPESDGDPAMVAHLVPIRGAAQDIFSGSAVLLTLVPVMPASVPGADLLQGLFDLTPAEARVARGIGEGKSIETIAAVQGVREDTVRKQLKATYAKTGAKGQVDLVRLVAGLNPTR</sequence>
<reference evidence="2" key="1">
    <citation type="journal article" date="2021" name="Front. Microbiol.">
        <title>Comprehensive Comparative Genomics and Phenotyping of Methylobacterium Species.</title>
        <authorList>
            <person name="Alessa O."/>
            <person name="Ogura Y."/>
            <person name="Fujitani Y."/>
            <person name="Takami H."/>
            <person name="Hayashi T."/>
            <person name="Sahin N."/>
            <person name="Tani A."/>
        </authorList>
    </citation>
    <scope>NUCLEOTIDE SEQUENCE</scope>
    <source>
        <strain evidence="2">NBRC 15689</strain>
    </source>
</reference>
<protein>
    <recommendedName>
        <fullName evidence="1">HTH luxR-type domain-containing protein</fullName>
    </recommendedName>
</protein>
<proteinExistence type="predicted"/>
<dbReference type="SUPFAM" id="SSF46894">
    <property type="entry name" value="C-terminal effector domain of the bipartite response regulators"/>
    <property type="match status" value="1"/>
</dbReference>
<evidence type="ECO:0000313" key="3">
    <source>
        <dbReference type="Proteomes" id="UP001055156"/>
    </source>
</evidence>
<dbReference type="InterPro" id="IPR036388">
    <property type="entry name" value="WH-like_DNA-bd_sf"/>
</dbReference>
<keyword evidence="3" id="KW-1185">Reference proteome</keyword>
<dbReference type="InterPro" id="IPR016032">
    <property type="entry name" value="Sig_transdc_resp-reg_C-effctor"/>
</dbReference>
<name>A0ABQ4T520_METOR</name>
<comment type="caution">
    <text evidence="2">The sequence shown here is derived from an EMBL/GenBank/DDBJ whole genome shotgun (WGS) entry which is preliminary data.</text>
</comment>
<gene>
    <name evidence="2" type="ORF">LKMONMHP_0874</name>
</gene>
<dbReference type="RefSeq" id="WP_238309978.1">
    <property type="nucleotide sequence ID" value="NZ_BPQV01000002.1"/>
</dbReference>
<dbReference type="SMART" id="SM00421">
    <property type="entry name" value="HTH_LUXR"/>
    <property type="match status" value="1"/>
</dbReference>
<reference evidence="2" key="2">
    <citation type="submission" date="2021-08" db="EMBL/GenBank/DDBJ databases">
        <authorList>
            <person name="Tani A."/>
            <person name="Ola A."/>
            <person name="Ogura Y."/>
            <person name="Katsura K."/>
            <person name="Hayashi T."/>
        </authorList>
    </citation>
    <scope>NUCLEOTIDE SEQUENCE</scope>
    <source>
        <strain evidence="2">NBRC 15689</strain>
    </source>
</reference>
<feature type="domain" description="HTH luxR-type" evidence="1">
    <location>
        <begin position="268"/>
        <end position="325"/>
    </location>
</feature>
<dbReference type="Gene3D" id="1.10.10.10">
    <property type="entry name" value="Winged helix-like DNA-binding domain superfamily/Winged helix DNA-binding domain"/>
    <property type="match status" value="1"/>
</dbReference>
<dbReference type="Proteomes" id="UP001055156">
    <property type="component" value="Unassembled WGS sequence"/>
</dbReference>
<evidence type="ECO:0000313" key="2">
    <source>
        <dbReference type="EMBL" id="GJE26030.1"/>
    </source>
</evidence>
<dbReference type="EMBL" id="BPQV01000002">
    <property type="protein sequence ID" value="GJE26030.1"/>
    <property type="molecule type" value="Genomic_DNA"/>
</dbReference>